<feature type="transmembrane region" description="Helical" evidence="2">
    <location>
        <begin position="268"/>
        <end position="289"/>
    </location>
</feature>
<proteinExistence type="predicted"/>
<dbReference type="KEGG" id="dcb:C3Y92_18900"/>
<dbReference type="Proteomes" id="UP000293296">
    <property type="component" value="Chromosome"/>
</dbReference>
<evidence type="ECO:0000313" key="6">
    <source>
        <dbReference type="Proteomes" id="UP000293296"/>
    </source>
</evidence>
<dbReference type="PANTHER" id="PTHR46401:SF2">
    <property type="entry name" value="GLYCOSYLTRANSFERASE WBBK-RELATED"/>
    <property type="match status" value="1"/>
</dbReference>
<evidence type="ECO:0000259" key="4">
    <source>
        <dbReference type="Pfam" id="PF13439"/>
    </source>
</evidence>
<name>A0A4P6HR33_9BACT</name>
<evidence type="ECO:0000256" key="2">
    <source>
        <dbReference type="SAM" id="Phobius"/>
    </source>
</evidence>
<keyword evidence="2" id="KW-0812">Transmembrane</keyword>
<dbReference type="InterPro" id="IPR028098">
    <property type="entry name" value="Glyco_trans_4-like_N"/>
</dbReference>
<organism evidence="5 6">
    <name type="scientific">Solidesulfovibrio carbinolicus</name>
    <dbReference type="NCBI Taxonomy" id="296842"/>
    <lineage>
        <taxon>Bacteria</taxon>
        <taxon>Pseudomonadati</taxon>
        <taxon>Thermodesulfobacteriota</taxon>
        <taxon>Desulfovibrionia</taxon>
        <taxon>Desulfovibrionales</taxon>
        <taxon>Desulfovibrionaceae</taxon>
        <taxon>Solidesulfovibrio</taxon>
    </lineage>
</organism>
<dbReference type="SUPFAM" id="SSF53756">
    <property type="entry name" value="UDP-Glycosyltransferase/glycogen phosphorylase"/>
    <property type="match status" value="1"/>
</dbReference>
<dbReference type="CDD" id="cd03809">
    <property type="entry name" value="GT4_MtfB-like"/>
    <property type="match status" value="1"/>
</dbReference>
<accession>A0A4P6HR33</accession>
<evidence type="ECO:0000259" key="3">
    <source>
        <dbReference type="Pfam" id="PF00535"/>
    </source>
</evidence>
<dbReference type="Pfam" id="PF13439">
    <property type="entry name" value="Glyco_transf_4"/>
    <property type="match status" value="1"/>
</dbReference>
<dbReference type="InterPro" id="IPR001173">
    <property type="entry name" value="Glyco_trans_2-like"/>
</dbReference>
<dbReference type="Gene3D" id="3.90.550.10">
    <property type="entry name" value="Spore Coat Polysaccharide Biosynthesis Protein SpsA, Chain A"/>
    <property type="match status" value="1"/>
</dbReference>
<keyword evidence="2" id="KW-0472">Membrane</keyword>
<gene>
    <name evidence="5" type="ORF">C3Y92_18900</name>
</gene>
<dbReference type="GO" id="GO:0009103">
    <property type="term" value="P:lipopolysaccharide biosynthetic process"/>
    <property type="evidence" value="ECO:0007669"/>
    <property type="project" value="TreeGrafter"/>
</dbReference>
<dbReference type="PANTHER" id="PTHR46401">
    <property type="entry name" value="GLYCOSYLTRANSFERASE WBBK-RELATED"/>
    <property type="match status" value="1"/>
</dbReference>
<dbReference type="AlphaFoldDB" id="A0A4P6HR33"/>
<feature type="transmembrane region" description="Helical" evidence="2">
    <location>
        <begin position="301"/>
        <end position="319"/>
    </location>
</feature>
<dbReference type="Pfam" id="PF00535">
    <property type="entry name" value="Glycos_transf_2"/>
    <property type="match status" value="1"/>
</dbReference>
<sequence length="713" mass="75520">MPRLTVVIPAYNAAATLGDALDALATQTIPQSAFSVIVVDDGSSDATAALARAKGATVISQPNAGPAAARNAGAAAAPPDCDILVFTDADCAPAPDFLARLTAPLDDGAVAGVQGAYRTRQTSLVARFAQIEFEDRYAYVARRPAIDLVATYAAAYRRAVFDGAGGFDTSFRTADNEDTELSYRLAAAGHRLVFAPDAMVYHRHPATLGRYLTIKASRAFWRLRACREHPEKLVRDGYTPPVIRLQTILAGLFTLSTVLAPFSRPAGLFALVALAGLLGSALPFARFAAGRDRTVARLAPMFVTLRSLAFAAGLAWGLADRVLSRTACRAPHEKTRNRVGLDLHTISGIRQGSRTYIEALAARLPEAAPDLDFVFYATRDGLDAARTLAGSAPNVTVREIPAGRFARLIAPFPWRLAREVDVFHCQYLAPLSPTVPCVVSLHDILHEAMPEHFPKGLSRLMRLLYPLSARRAAMVLTLSAYCRDEIVARYRVPADRVAYAFPGVDPAFAPVSDPAALAAVRVRLGLPEGPYILFLGRMEPRKNVPGLAAAYALLRRRLGMQTPTLVIAGPDDGLFAAFGQRLRAAGTGEGIVFCGGVAQADLPALLSGAAVFAYPSFGEGFGLPVAEAMACGAPVAASLAPAVPEAAGGAALLVDPSDPEALAGALYRVLAEPELAAELRARGLARAKRLDWNDTAAMAVAAYRRALAGRPSP</sequence>
<protein>
    <submittedName>
        <fullName evidence="5">Glycosyltransferase</fullName>
    </submittedName>
</protein>
<keyword evidence="6" id="KW-1185">Reference proteome</keyword>
<dbReference type="EMBL" id="CP026538">
    <property type="protein sequence ID" value="QAZ69194.1"/>
    <property type="molecule type" value="Genomic_DNA"/>
</dbReference>
<dbReference type="OrthoDB" id="9767517at2"/>
<dbReference type="RefSeq" id="WP_129355356.1">
    <property type="nucleotide sequence ID" value="NZ_CP026538.1"/>
</dbReference>
<keyword evidence="2" id="KW-1133">Transmembrane helix</keyword>
<reference evidence="5 6" key="1">
    <citation type="submission" date="2018-02" db="EMBL/GenBank/DDBJ databases">
        <title>Genome sequence of Desulfovibrio carbinolicus DSM 3852.</title>
        <authorList>
            <person name="Wilbanks E."/>
            <person name="Skennerton C.T."/>
            <person name="Orphan V.J."/>
        </authorList>
    </citation>
    <scope>NUCLEOTIDE SEQUENCE [LARGE SCALE GENOMIC DNA]</scope>
    <source>
        <strain evidence="5 6">DSM 3852</strain>
    </source>
</reference>
<feature type="domain" description="Glycosyltransferase 2-like" evidence="3">
    <location>
        <begin position="5"/>
        <end position="161"/>
    </location>
</feature>
<evidence type="ECO:0000256" key="1">
    <source>
        <dbReference type="ARBA" id="ARBA00022679"/>
    </source>
</evidence>
<dbReference type="GO" id="GO:0016757">
    <property type="term" value="F:glycosyltransferase activity"/>
    <property type="evidence" value="ECO:0007669"/>
    <property type="project" value="TreeGrafter"/>
</dbReference>
<dbReference type="InterPro" id="IPR029044">
    <property type="entry name" value="Nucleotide-diphossugar_trans"/>
</dbReference>
<dbReference type="SUPFAM" id="SSF53448">
    <property type="entry name" value="Nucleotide-diphospho-sugar transferases"/>
    <property type="match status" value="1"/>
</dbReference>
<dbReference type="Pfam" id="PF13692">
    <property type="entry name" value="Glyco_trans_1_4"/>
    <property type="match status" value="1"/>
</dbReference>
<dbReference type="Gene3D" id="3.40.50.2000">
    <property type="entry name" value="Glycogen Phosphorylase B"/>
    <property type="match status" value="2"/>
</dbReference>
<keyword evidence="1 5" id="KW-0808">Transferase</keyword>
<feature type="domain" description="Glycosyltransferase subfamily 4-like N-terminal" evidence="4">
    <location>
        <begin position="352"/>
        <end position="507"/>
    </location>
</feature>
<evidence type="ECO:0000313" key="5">
    <source>
        <dbReference type="EMBL" id="QAZ69194.1"/>
    </source>
</evidence>